<dbReference type="Proteomes" id="UP001529510">
    <property type="component" value="Unassembled WGS sequence"/>
</dbReference>
<dbReference type="InterPro" id="IPR024084">
    <property type="entry name" value="IsoPropMal-DH-like_dom"/>
</dbReference>
<name>A0ABD0NC72_CIRMR</name>
<comment type="caution">
    <text evidence="5">The sequence shown here is derived from an EMBL/GenBank/DDBJ whole genome shotgun (WGS) entry which is preliminary data.</text>
</comment>
<feature type="non-terminal residue" evidence="5">
    <location>
        <position position="95"/>
    </location>
</feature>
<dbReference type="InterPro" id="IPR019818">
    <property type="entry name" value="IsoCit/isopropylmalate_DH_CS"/>
</dbReference>
<comment type="similarity">
    <text evidence="1">Belongs to the isocitrate and isopropylmalate dehydrogenases family.</text>
</comment>
<reference evidence="5 6" key="1">
    <citation type="submission" date="2024-05" db="EMBL/GenBank/DDBJ databases">
        <title>Genome sequencing and assembly of Indian major carp, Cirrhinus mrigala (Hamilton, 1822).</title>
        <authorList>
            <person name="Mohindra V."/>
            <person name="Chowdhury L.M."/>
            <person name="Lal K."/>
            <person name="Jena J.K."/>
        </authorList>
    </citation>
    <scope>NUCLEOTIDE SEQUENCE [LARGE SCALE GENOMIC DNA]</scope>
    <source>
        <strain evidence="5">CM1030</strain>
        <tissue evidence="5">Blood</tissue>
    </source>
</reference>
<comment type="subunit">
    <text evidence="2">Heterooligomer of subunits alpha (IDH3A), beta (IDH3B), and gamma (IDH3G) in the apparent ratio of 2:1:1. The heterodimer containing one IDH3A and one IDH3B subunit and the heterodimer containing one IDH3A and one IDH3G subunit assemble into a heterotetramer (which contains two subunits of IDH3A, one of IDH3B and one of IDH3G) and further into the heterooctamer.</text>
</comment>
<protein>
    <recommendedName>
        <fullName evidence="4">Isopropylmalate dehydrogenase-like domain-containing protein</fullName>
    </recommendedName>
</protein>
<evidence type="ECO:0000313" key="5">
    <source>
        <dbReference type="EMBL" id="KAL0158481.1"/>
    </source>
</evidence>
<evidence type="ECO:0000256" key="3">
    <source>
        <dbReference type="ARBA" id="ARBA00022532"/>
    </source>
</evidence>
<feature type="domain" description="Isopropylmalate dehydrogenase-like" evidence="4">
    <location>
        <begin position="1"/>
        <end position="94"/>
    </location>
</feature>
<dbReference type="PANTHER" id="PTHR11835:SF60">
    <property type="entry name" value="ISOCITRATE DEHYDROGENASE [NAD] SUBUNIT, MITOCHONDRIAL"/>
    <property type="match status" value="1"/>
</dbReference>
<dbReference type="GO" id="GO:0006099">
    <property type="term" value="P:tricarboxylic acid cycle"/>
    <property type="evidence" value="ECO:0007669"/>
    <property type="project" value="UniProtKB-KW"/>
</dbReference>
<accession>A0ABD0NC72</accession>
<dbReference type="PANTHER" id="PTHR11835">
    <property type="entry name" value="DECARBOXYLATING DEHYDROGENASES-ISOCITRATE, ISOPROPYLMALATE, TARTRATE"/>
    <property type="match status" value="1"/>
</dbReference>
<keyword evidence="6" id="KW-1185">Reference proteome</keyword>
<proteinExistence type="inferred from homology"/>
<dbReference type="EMBL" id="JAMKFB020000023">
    <property type="protein sequence ID" value="KAL0158481.1"/>
    <property type="molecule type" value="Genomic_DNA"/>
</dbReference>
<keyword evidence="3" id="KW-0816">Tricarboxylic acid cycle</keyword>
<organism evidence="5 6">
    <name type="scientific">Cirrhinus mrigala</name>
    <name type="common">Mrigala</name>
    <dbReference type="NCBI Taxonomy" id="683832"/>
    <lineage>
        <taxon>Eukaryota</taxon>
        <taxon>Metazoa</taxon>
        <taxon>Chordata</taxon>
        <taxon>Craniata</taxon>
        <taxon>Vertebrata</taxon>
        <taxon>Euteleostomi</taxon>
        <taxon>Actinopterygii</taxon>
        <taxon>Neopterygii</taxon>
        <taxon>Teleostei</taxon>
        <taxon>Ostariophysi</taxon>
        <taxon>Cypriniformes</taxon>
        <taxon>Cyprinidae</taxon>
        <taxon>Labeoninae</taxon>
        <taxon>Labeonini</taxon>
        <taxon>Cirrhinus</taxon>
    </lineage>
</organism>
<dbReference type="Pfam" id="PF00180">
    <property type="entry name" value="Iso_dh"/>
    <property type="match status" value="1"/>
</dbReference>
<evidence type="ECO:0000259" key="4">
    <source>
        <dbReference type="Pfam" id="PF00180"/>
    </source>
</evidence>
<feature type="non-terminal residue" evidence="5">
    <location>
        <position position="1"/>
    </location>
</feature>
<dbReference type="Gene3D" id="3.40.718.10">
    <property type="entry name" value="Isopropylmalate Dehydrogenase"/>
    <property type="match status" value="1"/>
</dbReference>
<gene>
    <name evidence="5" type="ORF">M9458_046557</name>
</gene>
<dbReference type="AlphaFoldDB" id="A0ABD0NC72"/>
<evidence type="ECO:0000256" key="2">
    <source>
        <dbReference type="ARBA" id="ARBA00011525"/>
    </source>
</evidence>
<evidence type="ECO:0000256" key="1">
    <source>
        <dbReference type="ARBA" id="ARBA00007769"/>
    </source>
</evidence>
<dbReference type="PROSITE" id="PS00470">
    <property type="entry name" value="IDH_IMDH"/>
    <property type="match status" value="1"/>
</dbReference>
<evidence type="ECO:0000313" key="6">
    <source>
        <dbReference type="Proteomes" id="UP001529510"/>
    </source>
</evidence>
<sequence length="95" mass="10302">QFDVMVMPNLYGNVVSNVCAGLVGGPGLVPGVNYGKDYAVFETVRKNRGCFGHRTHEIFFVFIQATRNTGKSIANKNIANPTATLLASCLMLDHL</sequence>
<dbReference type="SUPFAM" id="SSF53659">
    <property type="entry name" value="Isocitrate/Isopropylmalate dehydrogenase-like"/>
    <property type="match status" value="1"/>
</dbReference>